<dbReference type="InterPro" id="IPR027417">
    <property type="entry name" value="P-loop_NTPase"/>
</dbReference>
<protein>
    <submittedName>
        <fullName evidence="6">ABC-2 type transport system ATP-binding protein</fullName>
    </submittedName>
</protein>
<keyword evidence="2" id="KW-0813">Transport</keyword>
<dbReference type="InterPro" id="IPR003593">
    <property type="entry name" value="AAA+_ATPase"/>
</dbReference>
<dbReference type="Pfam" id="PF00005">
    <property type="entry name" value="ABC_tran"/>
    <property type="match status" value="1"/>
</dbReference>
<dbReference type="PANTHER" id="PTHR43335">
    <property type="entry name" value="ABC TRANSPORTER, ATP-BINDING PROTEIN"/>
    <property type="match status" value="1"/>
</dbReference>
<evidence type="ECO:0000313" key="7">
    <source>
        <dbReference type="Proteomes" id="UP001519308"/>
    </source>
</evidence>
<evidence type="ECO:0000256" key="4">
    <source>
        <dbReference type="ARBA" id="ARBA00022840"/>
    </source>
</evidence>
<reference evidence="6 7" key="1">
    <citation type="submission" date="2021-03" db="EMBL/GenBank/DDBJ databases">
        <title>Genomic Encyclopedia of Type Strains, Phase IV (KMG-IV): sequencing the most valuable type-strain genomes for metagenomic binning, comparative biology and taxonomic classification.</title>
        <authorList>
            <person name="Goeker M."/>
        </authorList>
    </citation>
    <scope>NUCLEOTIDE SEQUENCE [LARGE SCALE GENOMIC DNA]</scope>
    <source>
        <strain evidence="6 7">DSM 28650</strain>
    </source>
</reference>
<keyword evidence="7" id="KW-1185">Reference proteome</keyword>
<dbReference type="RefSeq" id="WP_021281115.1">
    <property type="nucleotide sequence ID" value="NZ_JAGGLL010000027.1"/>
</dbReference>
<comment type="similarity">
    <text evidence="1">Belongs to the ABC transporter superfamily.</text>
</comment>
<dbReference type="InterPro" id="IPR003439">
    <property type="entry name" value="ABC_transporter-like_ATP-bd"/>
</dbReference>
<dbReference type="Gene3D" id="3.40.50.300">
    <property type="entry name" value="P-loop containing nucleotide triphosphate hydrolases"/>
    <property type="match status" value="1"/>
</dbReference>
<dbReference type="EMBL" id="JAGGLL010000027">
    <property type="protein sequence ID" value="MBP2023329.1"/>
    <property type="molecule type" value="Genomic_DNA"/>
</dbReference>
<accession>A0ABS4K9M7</accession>
<evidence type="ECO:0000313" key="6">
    <source>
        <dbReference type="EMBL" id="MBP2023329.1"/>
    </source>
</evidence>
<proteinExistence type="inferred from homology"/>
<organism evidence="6 7">
    <name type="scientific">Clostridium punense</name>
    <dbReference type="NCBI Taxonomy" id="1054297"/>
    <lineage>
        <taxon>Bacteria</taxon>
        <taxon>Bacillati</taxon>
        <taxon>Bacillota</taxon>
        <taxon>Clostridia</taxon>
        <taxon>Eubacteriales</taxon>
        <taxon>Clostridiaceae</taxon>
        <taxon>Clostridium</taxon>
    </lineage>
</organism>
<dbReference type="PANTHER" id="PTHR43335:SF8">
    <property type="entry name" value="ABC TRANSPORTER, ATP-BINDING PROTEIN"/>
    <property type="match status" value="1"/>
</dbReference>
<dbReference type="GO" id="GO:0005524">
    <property type="term" value="F:ATP binding"/>
    <property type="evidence" value="ECO:0007669"/>
    <property type="project" value="UniProtKB-KW"/>
</dbReference>
<evidence type="ECO:0000256" key="2">
    <source>
        <dbReference type="ARBA" id="ARBA00022448"/>
    </source>
</evidence>
<evidence type="ECO:0000256" key="3">
    <source>
        <dbReference type="ARBA" id="ARBA00022741"/>
    </source>
</evidence>
<evidence type="ECO:0000259" key="5">
    <source>
        <dbReference type="PROSITE" id="PS50893"/>
    </source>
</evidence>
<keyword evidence="3" id="KW-0547">Nucleotide-binding</keyword>
<dbReference type="SUPFAM" id="SSF52540">
    <property type="entry name" value="P-loop containing nucleoside triphosphate hydrolases"/>
    <property type="match status" value="1"/>
</dbReference>
<name>A0ABS4K9M7_9CLOT</name>
<comment type="caution">
    <text evidence="6">The sequence shown here is derived from an EMBL/GenBank/DDBJ whole genome shotgun (WGS) entry which is preliminary data.</text>
</comment>
<dbReference type="SMART" id="SM00382">
    <property type="entry name" value="AAA"/>
    <property type="match status" value="1"/>
</dbReference>
<feature type="domain" description="ABC transporter" evidence="5">
    <location>
        <begin position="6"/>
        <end position="234"/>
    </location>
</feature>
<dbReference type="Proteomes" id="UP001519308">
    <property type="component" value="Unassembled WGS sequence"/>
</dbReference>
<sequence>MGNDILKLIGISKKYKNLKVLDSVSMTIKKGEIYGLIGLNGAGKSTLLRIITGLSIADKGTIQLFGESEQDKLQYERRRVGAVVEAPALYDNKTVYENMHINRLQKGIPGELAIEKLLRSLELIGEKNKKVKTLSLGGKQRLAIAMALLGDPELIILDEPINGLDPVKVIELRELLKKLNREYGITILISSHILGEVYHLATRFGVIHKGKIVEELPLEELNSKCKKYVHIKVDNAASAAVVINKELGTLNYNILPNEVINLYDYVDETELVTEVLVKAGIKVKEIMPKGEELEAYFSKIVGGEQSV</sequence>
<dbReference type="PROSITE" id="PS50893">
    <property type="entry name" value="ABC_TRANSPORTER_2"/>
    <property type="match status" value="1"/>
</dbReference>
<evidence type="ECO:0000256" key="1">
    <source>
        <dbReference type="ARBA" id="ARBA00005417"/>
    </source>
</evidence>
<gene>
    <name evidence="6" type="ORF">J2Z44_003166</name>
</gene>
<keyword evidence="4 6" id="KW-0067">ATP-binding</keyword>